<dbReference type="RefSeq" id="WP_071068491.1">
    <property type="nucleotide sequence ID" value="NZ_CP017754.1"/>
</dbReference>
<reference evidence="2 3" key="1">
    <citation type="submission" date="2016-10" db="EMBL/GenBank/DDBJ databases">
        <title>Complete genome sequences of three Cupriavidus strains isolated from various Malaysian environments.</title>
        <authorList>
            <person name="Abdullah A.A.-A."/>
            <person name="Shafie N.A.H."/>
            <person name="Lau N.S."/>
        </authorList>
    </citation>
    <scope>NUCLEOTIDE SEQUENCE [LARGE SCALE GENOMIC DNA]</scope>
    <source>
        <strain evidence="2 3">USMAA1020</strain>
    </source>
</reference>
<evidence type="ECO:0000313" key="3">
    <source>
        <dbReference type="Proteomes" id="UP000177515"/>
    </source>
</evidence>
<accession>A0ABM6EZV9</accession>
<keyword evidence="1" id="KW-0732">Signal</keyword>
<name>A0ABM6EZV9_9BURK</name>
<proteinExistence type="predicted"/>
<evidence type="ECO:0000313" key="2">
    <source>
        <dbReference type="EMBL" id="AOZ04674.1"/>
    </source>
</evidence>
<gene>
    <name evidence="2" type="ORF">BKK80_01575</name>
</gene>
<keyword evidence="3" id="KW-1185">Reference proteome</keyword>
<organism evidence="2 3">
    <name type="scientific">Cupriavidus malaysiensis</name>
    <dbReference type="NCBI Taxonomy" id="367825"/>
    <lineage>
        <taxon>Bacteria</taxon>
        <taxon>Pseudomonadati</taxon>
        <taxon>Pseudomonadota</taxon>
        <taxon>Betaproteobacteria</taxon>
        <taxon>Burkholderiales</taxon>
        <taxon>Burkholderiaceae</taxon>
        <taxon>Cupriavidus</taxon>
    </lineage>
</organism>
<protein>
    <submittedName>
        <fullName evidence="2">Uncharacterized protein</fullName>
    </submittedName>
</protein>
<sequence length="78" mass="8163">MKILIPIAIAALAAIAADANAASLHDGTRATDNRAGITYRTGARDPYTDGAKAGKFDVYADSARTNDPRDPYTDGAHD</sequence>
<feature type="signal peptide" evidence="1">
    <location>
        <begin position="1"/>
        <end position="21"/>
    </location>
</feature>
<dbReference type="Proteomes" id="UP000177515">
    <property type="component" value="Chromosome 1"/>
</dbReference>
<feature type="chain" id="PRO_5045554200" evidence="1">
    <location>
        <begin position="22"/>
        <end position="78"/>
    </location>
</feature>
<dbReference type="EMBL" id="CP017754">
    <property type="protein sequence ID" value="AOZ04674.1"/>
    <property type="molecule type" value="Genomic_DNA"/>
</dbReference>
<evidence type="ECO:0000256" key="1">
    <source>
        <dbReference type="SAM" id="SignalP"/>
    </source>
</evidence>